<comment type="caution">
    <text evidence="1">The sequence shown here is derived from an EMBL/GenBank/DDBJ whole genome shotgun (WGS) entry which is preliminary data.</text>
</comment>
<dbReference type="RefSeq" id="WP_226753950.1">
    <property type="nucleotide sequence ID" value="NZ_JAJATW010000007.1"/>
</dbReference>
<dbReference type="EMBL" id="JAJATW010000007">
    <property type="protein sequence ID" value="MCB5161578.1"/>
    <property type="molecule type" value="Genomic_DNA"/>
</dbReference>
<accession>A0A9X1LEK2</accession>
<dbReference type="AlphaFoldDB" id="A0A9X1LEK2"/>
<reference evidence="1" key="1">
    <citation type="submission" date="2021-10" db="EMBL/GenBank/DDBJ databases">
        <title>Marinomonas pontica sp. nov., isolated from the Black Sea.</title>
        <authorList>
            <person name="Zhao L.-H."/>
            <person name="Xue J.-H."/>
        </authorList>
    </citation>
    <scope>NUCLEOTIDE SEQUENCE</scope>
    <source>
        <strain evidence="1">E8</strain>
    </source>
</reference>
<protein>
    <submittedName>
        <fullName evidence="1">Uncharacterized protein</fullName>
    </submittedName>
</protein>
<dbReference type="Proteomes" id="UP001139095">
    <property type="component" value="Unassembled WGS sequence"/>
</dbReference>
<organism evidence="1 2">
    <name type="scientific">Marinomonas algarum</name>
    <dbReference type="NCBI Taxonomy" id="2883105"/>
    <lineage>
        <taxon>Bacteria</taxon>
        <taxon>Pseudomonadati</taxon>
        <taxon>Pseudomonadota</taxon>
        <taxon>Gammaproteobacteria</taxon>
        <taxon>Oceanospirillales</taxon>
        <taxon>Oceanospirillaceae</taxon>
        <taxon>Marinomonas</taxon>
    </lineage>
</organism>
<evidence type="ECO:0000313" key="2">
    <source>
        <dbReference type="Proteomes" id="UP001139095"/>
    </source>
</evidence>
<proteinExistence type="predicted"/>
<evidence type="ECO:0000313" key="1">
    <source>
        <dbReference type="EMBL" id="MCB5161578.1"/>
    </source>
</evidence>
<name>A0A9X1LEK2_9GAMM</name>
<keyword evidence="2" id="KW-1185">Reference proteome</keyword>
<gene>
    <name evidence="1" type="ORF">LG368_06650</name>
</gene>
<sequence length="95" mass="10473">MTIRAFKPSKKEKIGRLSALALFNDPLSASQQLAEGFDFAVIGRITQPKTPSMPKNQKICTTSRVFYRSKVGNKIAVTAPLTFKFSANSIGTHDR</sequence>